<dbReference type="PANTHER" id="PTHR37305:SF1">
    <property type="entry name" value="MEMBRANE PROTEIN"/>
    <property type="match status" value="1"/>
</dbReference>
<name>B9XGG9_PEDPL</name>
<dbReference type="EMBL" id="ABOX02000012">
    <property type="protein sequence ID" value="EEF61020.1"/>
    <property type="molecule type" value="Genomic_DNA"/>
</dbReference>
<dbReference type="Proteomes" id="UP000003688">
    <property type="component" value="Unassembled WGS sequence"/>
</dbReference>
<feature type="transmembrane region" description="Helical" evidence="1">
    <location>
        <begin position="20"/>
        <end position="39"/>
    </location>
</feature>
<keyword evidence="1" id="KW-1133">Transmembrane helix</keyword>
<feature type="transmembrane region" description="Helical" evidence="1">
    <location>
        <begin position="59"/>
        <end position="92"/>
    </location>
</feature>
<feature type="transmembrane region" description="Helical" evidence="1">
    <location>
        <begin position="113"/>
        <end position="144"/>
    </location>
</feature>
<sequence length="279" mass="31375">MLLLQLRNELWKLFGKKRTYIGFVILLLAQNGMLLFFRFSNFSRHITRMLEGNGFLAKDFISCLTVGIVMLYPLAILLLPLYVTLIGGDLVAKESEDGTLRMILSRPISRMRLLLVKWMAGGIFSLILVFTLGVMALLFAAPWFPWGGLFVYVPDQAFSVFDPGLGLQRYALAHLFLAIKAFTLMGLALMFSCFNIKPAAATILALSVLFASFAAQMVPFMKEYEHWLLTVQLSNVWFPILSSPIPWWKIGSALSILMGLNLTFLVVGCSVFQLRDIKS</sequence>
<feature type="transmembrane region" description="Helical" evidence="1">
    <location>
        <begin position="203"/>
        <end position="221"/>
    </location>
</feature>
<dbReference type="GO" id="GO:0140359">
    <property type="term" value="F:ABC-type transporter activity"/>
    <property type="evidence" value="ECO:0007669"/>
    <property type="project" value="InterPro"/>
</dbReference>
<dbReference type="RefSeq" id="WP_007414915.1">
    <property type="nucleotide sequence ID" value="NZ_ABOX02000012.1"/>
</dbReference>
<feature type="transmembrane region" description="Helical" evidence="1">
    <location>
        <begin position="247"/>
        <end position="272"/>
    </location>
</feature>
<evidence type="ECO:0000256" key="1">
    <source>
        <dbReference type="SAM" id="Phobius"/>
    </source>
</evidence>
<protein>
    <recommendedName>
        <fullName evidence="4">ABC transporter permease</fullName>
    </recommendedName>
</protein>
<dbReference type="STRING" id="320771.Cflav_PD3737"/>
<dbReference type="AlphaFoldDB" id="B9XGG9"/>
<keyword evidence="1" id="KW-0472">Membrane</keyword>
<accession>B9XGG9</accession>
<keyword evidence="3" id="KW-1185">Reference proteome</keyword>
<evidence type="ECO:0000313" key="2">
    <source>
        <dbReference type="EMBL" id="EEF61020.1"/>
    </source>
</evidence>
<keyword evidence="1" id="KW-0812">Transmembrane</keyword>
<organism evidence="2 3">
    <name type="scientific">Pedosphaera parvula (strain Ellin514)</name>
    <dbReference type="NCBI Taxonomy" id="320771"/>
    <lineage>
        <taxon>Bacteria</taxon>
        <taxon>Pseudomonadati</taxon>
        <taxon>Verrucomicrobiota</taxon>
        <taxon>Pedosphaerae</taxon>
        <taxon>Pedosphaerales</taxon>
        <taxon>Pedosphaeraceae</taxon>
        <taxon>Pedosphaera</taxon>
    </lineage>
</organism>
<feature type="transmembrane region" description="Helical" evidence="1">
    <location>
        <begin position="171"/>
        <end position="191"/>
    </location>
</feature>
<dbReference type="PANTHER" id="PTHR37305">
    <property type="entry name" value="INTEGRAL MEMBRANE PROTEIN-RELATED"/>
    <property type="match status" value="1"/>
</dbReference>
<comment type="caution">
    <text evidence="2">The sequence shown here is derived from an EMBL/GenBank/DDBJ whole genome shotgun (WGS) entry which is preliminary data.</text>
</comment>
<dbReference type="Pfam" id="PF12679">
    <property type="entry name" value="ABC2_membrane_2"/>
    <property type="match status" value="1"/>
</dbReference>
<reference evidence="2 3" key="1">
    <citation type="journal article" date="2011" name="J. Bacteriol.">
        <title>Genome sequence of 'Pedosphaera parvula' Ellin514, an aerobic Verrucomicrobial isolate from pasture soil.</title>
        <authorList>
            <person name="Kant R."/>
            <person name="van Passel M.W."/>
            <person name="Sangwan P."/>
            <person name="Palva A."/>
            <person name="Lucas S."/>
            <person name="Copeland A."/>
            <person name="Lapidus A."/>
            <person name="Glavina Del Rio T."/>
            <person name="Dalin E."/>
            <person name="Tice H."/>
            <person name="Bruce D."/>
            <person name="Goodwin L."/>
            <person name="Pitluck S."/>
            <person name="Chertkov O."/>
            <person name="Larimer F.W."/>
            <person name="Land M.L."/>
            <person name="Hauser L."/>
            <person name="Brettin T.S."/>
            <person name="Detter J.C."/>
            <person name="Han S."/>
            <person name="de Vos W.M."/>
            <person name="Janssen P.H."/>
            <person name="Smidt H."/>
        </authorList>
    </citation>
    <scope>NUCLEOTIDE SEQUENCE [LARGE SCALE GENOMIC DNA]</scope>
    <source>
        <strain evidence="2 3">Ellin514</strain>
    </source>
</reference>
<gene>
    <name evidence="2" type="ORF">Cflav_PD3737</name>
</gene>
<proteinExistence type="predicted"/>
<evidence type="ECO:0000313" key="3">
    <source>
        <dbReference type="Proteomes" id="UP000003688"/>
    </source>
</evidence>
<evidence type="ECO:0008006" key="4">
    <source>
        <dbReference type="Google" id="ProtNLM"/>
    </source>
</evidence>
<dbReference type="GO" id="GO:0005886">
    <property type="term" value="C:plasma membrane"/>
    <property type="evidence" value="ECO:0007669"/>
    <property type="project" value="UniProtKB-SubCell"/>
</dbReference>